<dbReference type="AlphaFoldDB" id="A0A947DCF7"/>
<dbReference type="Proteomes" id="UP000717364">
    <property type="component" value="Unassembled WGS sequence"/>
</dbReference>
<reference evidence="1" key="1">
    <citation type="submission" date="2020-11" db="EMBL/GenBank/DDBJ databases">
        <authorList>
            <person name="Konstantinou D."/>
            <person name="Gkelis S."/>
            <person name="Popin R."/>
            <person name="Fewer D."/>
            <person name="Sivonen K."/>
        </authorList>
    </citation>
    <scope>NUCLEOTIDE SEQUENCE</scope>
    <source>
        <strain evidence="1">TAU-MAC 1115</strain>
    </source>
</reference>
<dbReference type="Gene3D" id="2.30.30.40">
    <property type="entry name" value="SH3 Domains"/>
    <property type="match status" value="1"/>
</dbReference>
<accession>A0A947DCF7</accession>
<proteinExistence type="predicted"/>
<reference evidence="1" key="2">
    <citation type="journal article" date="2021" name="Mar. Drugs">
        <title>Genome Reduction and Secondary Metabolism of the Marine Sponge-Associated Cyanobacterium Leptothoe.</title>
        <authorList>
            <person name="Konstantinou D."/>
            <person name="Popin R.V."/>
            <person name="Fewer D.P."/>
            <person name="Sivonen K."/>
            <person name="Gkelis S."/>
        </authorList>
    </citation>
    <scope>NUCLEOTIDE SEQUENCE</scope>
    <source>
        <strain evidence="1">TAU-MAC 1115</strain>
    </source>
</reference>
<dbReference type="RefSeq" id="WP_215607600.1">
    <property type="nucleotide sequence ID" value="NZ_JADOES010000004.1"/>
</dbReference>
<evidence type="ECO:0000313" key="2">
    <source>
        <dbReference type="Proteomes" id="UP000717364"/>
    </source>
</evidence>
<keyword evidence="2" id="KW-1185">Reference proteome</keyword>
<dbReference type="EMBL" id="JADOES010000004">
    <property type="protein sequence ID" value="MBT9314536.1"/>
    <property type="molecule type" value="Genomic_DNA"/>
</dbReference>
<evidence type="ECO:0000313" key="1">
    <source>
        <dbReference type="EMBL" id="MBT9314536.1"/>
    </source>
</evidence>
<comment type="caution">
    <text evidence="1">The sequence shown here is derived from an EMBL/GenBank/DDBJ whole genome shotgun (WGS) entry which is preliminary data.</text>
</comment>
<gene>
    <name evidence="1" type="ORF">IXB50_03755</name>
</gene>
<sequence>MHAQIKESKETKSRAVANFLAQKKSNLIQKVGFEDSRSKAIAKKKLQETISNSLHTKKAVKLKNSVHQSNKSVAQKQHKHGLYEIKNDGTNLREENSPYNIIKKLNEKTKVEVLDKGDRESYFKAGWVKNQHSWSKVEGNKGWIQDGKLRQIYDSILFNPFEHLEQQKEPKTGKKWQNNNGEAIWIENNNAYDRQGKCIGSVQSNIKDDTLFIGGINSDVSGVGSILILSVLEKHKHVKNAGASSMVGSFGYWKMLGLNIDERLLLKNTKEMSREDIQKENDNLKLKYGLKGIIGKTEAIDRSTFEQNVRKHIQKHNWLLEK</sequence>
<organism evidence="1 2">
    <name type="scientific">Leptothoe spongobia TAU-MAC 1115</name>
    <dbReference type="NCBI Taxonomy" id="1967444"/>
    <lineage>
        <taxon>Bacteria</taxon>
        <taxon>Bacillati</taxon>
        <taxon>Cyanobacteriota</taxon>
        <taxon>Cyanophyceae</taxon>
        <taxon>Nodosilineales</taxon>
        <taxon>Cymatolegaceae</taxon>
        <taxon>Leptothoe</taxon>
        <taxon>Leptothoe spongobia</taxon>
    </lineage>
</organism>
<protein>
    <submittedName>
        <fullName evidence="1">Uncharacterized protein</fullName>
    </submittedName>
</protein>
<name>A0A947DCF7_9CYAN</name>